<protein>
    <submittedName>
        <fullName evidence="3">Membrane-bound lytic murein transglycosylase B</fullName>
    </submittedName>
</protein>
<dbReference type="Gene3D" id="1.10.8.350">
    <property type="entry name" value="Bacterial muramidase"/>
    <property type="match status" value="1"/>
</dbReference>
<evidence type="ECO:0000313" key="4">
    <source>
        <dbReference type="Proteomes" id="UP000184444"/>
    </source>
</evidence>
<accession>A0A1M7DZ08</accession>
<dbReference type="Pfam" id="PF13406">
    <property type="entry name" value="SLT_2"/>
    <property type="match status" value="1"/>
</dbReference>
<dbReference type="InterPro" id="IPR002477">
    <property type="entry name" value="Peptidoglycan-bd-like"/>
</dbReference>
<dbReference type="InterPro" id="IPR036365">
    <property type="entry name" value="PGBD-like_sf"/>
</dbReference>
<dbReference type="RefSeq" id="WP_073061890.1">
    <property type="nucleotide sequence ID" value="NZ_FRCK01000001.1"/>
</dbReference>
<dbReference type="PANTHER" id="PTHR30163:SF8">
    <property type="entry name" value="LYTIC MUREIN TRANSGLYCOSYLASE"/>
    <property type="match status" value="1"/>
</dbReference>
<feature type="domain" description="Transglycosylase SLT" evidence="2">
    <location>
        <begin position="57"/>
        <end position="346"/>
    </location>
</feature>
<dbReference type="EMBL" id="FRCK01000001">
    <property type="protein sequence ID" value="SHL84677.1"/>
    <property type="molecule type" value="Genomic_DNA"/>
</dbReference>
<dbReference type="STRING" id="53463.SAMN05444389_101656"/>
<dbReference type="InterPro" id="IPR023346">
    <property type="entry name" value="Lysozyme-like_dom_sf"/>
</dbReference>
<dbReference type="FunFam" id="1.10.8.350:FF:000001">
    <property type="entry name" value="Lytic murein transglycosylase B"/>
    <property type="match status" value="1"/>
</dbReference>
<evidence type="ECO:0000259" key="2">
    <source>
        <dbReference type="Pfam" id="PF13406"/>
    </source>
</evidence>
<dbReference type="AlphaFoldDB" id="A0A1M7DZ08"/>
<dbReference type="Gene3D" id="1.10.530.10">
    <property type="match status" value="1"/>
</dbReference>
<name>A0A1M7DZ08_9RHOB</name>
<dbReference type="GO" id="GO:0009253">
    <property type="term" value="P:peptidoglycan catabolic process"/>
    <property type="evidence" value="ECO:0007669"/>
    <property type="project" value="TreeGrafter"/>
</dbReference>
<dbReference type="InterPro" id="IPR036366">
    <property type="entry name" value="PGBDSf"/>
</dbReference>
<dbReference type="InterPro" id="IPR031304">
    <property type="entry name" value="SLT_2"/>
</dbReference>
<dbReference type="SUPFAM" id="SSF47090">
    <property type="entry name" value="PGBD-like"/>
    <property type="match status" value="1"/>
</dbReference>
<dbReference type="InterPro" id="IPR011970">
    <property type="entry name" value="MltB_2"/>
</dbReference>
<dbReference type="PANTHER" id="PTHR30163">
    <property type="entry name" value="MEMBRANE-BOUND LYTIC MUREIN TRANSGLYCOSYLASE B"/>
    <property type="match status" value="1"/>
</dbReference>
<dbReference type="Gene3D" id="1.10.101.10">
    <property type="entry name" value="PGBD-like superfamily/PGBD"/>
    <property type="match status" value="1"/>
</dbReference>
<dbReference type="CDD" id="cd13399">
    <property type="entry name" value="Slt35-like"/>
    <property type="match status" value="1"/>
</dbReference>
<dbReference type="NCBIfam" id="TIGR02283">
    <property type="entry name" value="MltB_2"/>
    <property type="match status" value="1"/>
</dbReference>
<reference evidence="4" key="1">
    <citation type="submission" date="2016-11" db="EMBL/GenBank/DDBJ databases">
        <authorList>
            <person name="Varghese N."/>
            <person name="Submissions S."/>
        </authorList>
    </citation>
    <scope>NUCLEOTIDE SEQUENCE [LARGE SCALE GENOMIC DNA]</scope>
    <source>
        <strain evidence="4">DSM 6637</strain>
    </source>
</reference>
<gene>
    <name evidence="3" type="ORF">SAMN05444389_101656</name>
</gene>
<dbReference type="InterPro" id="IPR043426">
    <property type="entry name" value="MltB-like"/>
</dbReference>
<dbReference type="Pfam" id="PF01471">
    <property type="entry name" value="PG_binding_1"/>
    <property type="match status" value="1"/>
</dbReference>
<dbReference type="Proteomes" id="UP000184444">
    <property type="component" value="Unassembled WGS sequence"/>
</dbReference>
<dbReference type="OrthoDB" id="9808544at2"/>
<dbReference type="SUPFAM" id="SSF53955">
    <property type="entry name" value="Lysozyme-like"/>
    <property type="match status" value="1"/>
</dbReference>
<keyword evidence="4" id="KW-1185">Reference proteome</keyword>
<sequence>MRSSIGRLALSAAAVTILGSCGMGIGMGPGLGAIGAGTGSSVTPAPIPAADAGTEASFQRWVQDFRPRAISSGVSAATYDRSMRIARYNPEVIRLDRRQSEFSRPIWLYLDSAVSPERIATGRQMAARHGSTLAAIEARYGVPREIVLAVWGMESNFGANRGRMQIIPALATLAYDGRRSEMFQNQLIAAMKIIQAGDTDPQHMLGSWAGAMGHTQFMPTSYLSYAVDFTGDGRRDIWSDDPTDSLASTAAYLARNGWVRGQRWGTEVVLPAGFTAVGKGTRTSTRQLAAMGVRPINGGSLPEGTGSIIRPAGANGPSFLILDNFRAILRYNNADSYALGVSYLAEAIAGRPGVKASWPRSDRPLTQAERVEIQRLLTARGFYRDEIDGKIGTGTMEAISAFQRSIGAPPDGYATSILLGQLRGR</sequence>
<organism evidence="3 4">
    <name type="scientific">Paracoccus solventivorans</name>
    <dbReference type="NCBI Taxonomy" id="53463"/>
    <lineage>
        <taxon>Bacteria</taxon>
        <taxon>Pseudomonadati</taxon>
        <taxon>Pseudomonadota</taxon>
        <taxon>Alphaproteobacteria</taxon>
        <taxon>Rhodobacterales</taxon>
        <taxon>Paracoccaceae</taxon>
        <taxon>Paracoccus</taxon>
    </lineage>
</organism>
<evidence type="ECO:0000259" key="1">
    <source>
        <dbReference type="Pfam" id="PF01471"/>
    </source>
</evidence>
<evidence type="ECO:0000313" key="3">
    <source>
        <dbReference type="EMBL" id="SHL84677.1"/>
    </source>
</evidence>
<proteinExistence type="predicted"/>
<dbReference type="PROSITE" id="PS51257">
    <property type="entry name" value="PROKAR_LIPOPROTEIN"/>
    <property type="match status" value="1"/>
</dbReference>
<feature type="domain" description="Peptidoglycan binding-like" evidence="1">
    <location>
        <begin position="367"/>
        <end position="419"/>
    </location>
</feature>
<dbReference type="GO" id="GO:0008933">
    <property type="term" value="F:peptidoglycan lytic transglycosylase activity"/>
    <property type="evidence" value="ECO:0007669"/>
    <property type="project" value="TreeGrafter"/>
</dbReference>